<organism evidence="3 4">
    <name type="scientific">Symbiodinium microadriaticum</name>
    <name type="common">Dinoflagellate</name>
    <name type="synonym">Zooxanthella microadriatica</name>
    <dbReference type="NCBI Taxonomy" id="2951"/>
    <lineage>
        <taxon>Eukaryota</taxon>
        <taxon>Sar</taxon>
        <taxon>Alveolata</taxon>
        <taxon>Dinophyceae</taxon>
        <taxon>Suessiales</taxon>
        <taxon>Symbiodiniaceae</taxon>
        <taxon>Symbiodinium</taxon>
    </lineage>
</organism>
<keyword evidence="4" id="KW-1185">Reference proteome</keyword>
<comment type="caution">
    <text evidence="3">The sequence shown here is derived from an EMBL/GenBank/DDBJ whole genome shotgun (WGS) entry which is preliminary data.</text>
</comment>
<evidence type="ECO:0000313" key="3">
    <source>
        <dbReference type="EMBL" id="OLQ10666.1"/>
    </source>
</evidence>
<proteinExistence type="predicted"/>
<feature type="region of interest" description="Disordered" evidence="1">
    <location>
        <begin position="458"/>
        <end position="505"/>
    </location>
</feature>
<keyword evidence="2" id="KW-0472">Membrane</keyword>
<feature type="transmembrane region" description="Helical" evidence="2">
    <location>
        <begin position="75"/>
        <end position="99"/>
    </location>
</feature>
<accession>A0A1Q9ETC7</accession>
<gene>
    <name evidence="3" type="ORF">AK812_SmicGene5622</name>
</gene>
<keyword evidence="2" id="KW-0812">Transmembrane</keyword>
<feature type="transmembrane region" description="Helical" evidence="2">
    <location>
        <begin position="165"/>
        <end position="183"/>
    </location>
</feature>
<name>A0A1Q9ETC7_SYMMI</name>
<dbReference type="AlphaFoldDB" id="A0A1Q9ETC7"/>
<dbReference type="OrthoDB" id="437747at2759"/>
<keyword evidence="2" id="KW-1133">Transmembrane helix</keyword>
<dbReference type="Proteomes" id="UP000186817">
    <property type="component" value="Unassembled WGS sequence"/>
</dbReference>
<evidence type="ECO:0000256" key="2">
    <source>
        <dbReference type="SAM" id="Phobius"/>
    </source>
</evidence>
<dbReference type="EMBL" id="LSRX01000074">
    <property type="protein sequence ID" value="OLQ10666.1"/>
    <property type="molecule type" value="Genomic_DNA"/>
</dbReference>
<protein>
    <submittedName>
        <fullName evidence="3">Uncharacterized protein</fullName>
    </submittedName>
</protein>
<evidence type="ECO:0000256" key="1">
    <source>
        <dbReference type="SAM" id="MobiDB-lite"/>
    </source>
</evidence>
<reference evidence="3 4" key="1">
    <citation type="submission" date="2016-02" db="EMBL/GenBank/DDBJ databases">
        <title>Genome analysis of coral dinoflagellate symbionts highlights evolutionary adaptations to a symbiotic lifestyle.</title>
        <authorList>
            <person name="Aranda M."/>
            <person name="Li Y."/>
            <person name="Liew Y.J."/>
            <person name="Baumgarten S."/>
            <person name="Simakov O."/>
            <person name="Wilson M."/>
            <person name="Piel J."/>
            <person name="Ashoor H."/>
            <person name="Bougouffa S."/>
            <person name="Bajic V.B."/>
            <person name="Ryu T."/>
            <person name="Ravasi T."/>
            <person name="Bayer T."/>
            <person name="Micklem G."/>
            <person name="Kim H."/>
            <person name="Bhak J."/>
            <person name="Lajeunesse T.C."/>
            <person name="Voolstra C.R."/>
        </authorList>
    </citation>
    <scope>NUCLEOTIDE SEQUENCE [LARGE SCALE GENOMIC DNA]</scope>
    <source>
        <strain evidence="3 4">CCMP2467</strain>
    </source>
</reference>
<evidence type="ECO:0000313" key="4">
    <source>
        <dbReference type="Proteomes" id="UP000186817"/>
    </source>
</evidence>
<sequence length="536" mass="57868">MPWSRHSWHLRIKACGCRESYHPDRKLYIVDLSQTNTLNFSSIPDGALGSGIHLAEPRAGEEGAGFAMLADTLIVASYTCVLAVVIIAATLVAIAVTVARSNCAAVGFPCHEQGYQTIRSCGRYSYPFSYENCCSDDGDAGAAFDCGDLVVDRRCSCFPVMEKKLMVMMMMMMVMMMSMLEMVSRASVYLGRLPCPREVAARAAETMSPPAGGFRRVDELPRRGRSVSPPRLAGCAPWIDDLPATHTLEVDGVAIGRRLRGLSPVSPLSEGMKGSIVLGATPRPYHTEERFSFTFDAPPDLGGTRTRTVRRTAAARNLSPTWTMGESFPPEAAQASFPAQRRNLSPDPSMLGPGLVGLTGVWGEKPVSRRMKGAPRKYQLGGTDSEPKIAKQQAVMPISAPTLRKPLAPRQSNEDAAKVMENSIPILWPGEVPFIPEPAEERWSPISCSANAISKVGEFSPSSRSREVTRGRAGSPRPVSPGIPGTLSRKGLCSPRDDKSTFLLENPDYSGIKRGKLRVATAPATGGVSAALQWRG</sequence>